<feature type="repeat" description="PPR" evidence="3">
    <location>
        <begin position="94"/>
        <end position="128"/>
    </location>
</feature>
<dbReference type="InterPro" id="IPR002885">
    <property type="entry name" value="PPR_rpt"/>
</dbReference>
<organism evidence="4 5">
    <name type="scientific">Cicer arietinum</name>
    <name type="common">Chickpea</name>
    <name type="synonym">Garbanzo</name>
    <dbReference type="NCBI Taxonomy" id="3827"/>
    <lineage>
        <taxon>Eukaryota</taxon>
        <taxon>Viridiplantae</taxon>
        <taxon>Streptophyta</taxon>
        <taxon>Embryophyta</taxon>
        <taxon>Tracheophyta</taxon>
        <taxon>Spermatophyta</taxon>
        <taxon>Magnoliopsida</taxon>
        <taxon>eudicotyledons</taxon>
        <taxon>Gunneridae</taxon>
        <taxon>Pentapetalae</taxon>
        <taxon>rosids</taxon>
        <taxon>fabids</taxon>
        <taxon>Fabales</taxon>
        <taxon>Fabaceae</taxon>
        <taxon>Papilionoideae</taxon>
        <taxon>50 kb inversion clade</taxon>
        <taxon>NPAAA clade</taxon>
        <taxon>Hologalegina</taxon>
        <taxon>IRL clade</taxon>
        <taxon>Cicereae</taxon>
        <taxon>Cicer</taxon>
    </lineage>
</organism>
<dbReference type="PaxDb" id="3827-XP_004498519.1"/>
<protein>
    <submittedName>
        <fullName evidence="5">Pentatricopeptide repeat-containing protein At1g12300, mitochondrial-like</fullName>
    </submittedName>
</protein>
<dbReference type="InterPro" id="IPR011990">
    <property type="entry name" value="TPR-like_helical_dom_sf"/>
</dbReference>
<reference evidence="4" key="1">
    <citation type="journal article" date="2013" name="Nat. Biotechnol.">
        <title>Draft genome sequence of chickpea (Cicer arietinum) provides a resource for trait improvement.</title>
        <authorList>
            <person name="Varshney R.K."/>
            <person name="Song C."/>
            <person name="Saxena R.K."/>
            <person name="Azam S."/>
            <person name="Yu S."/>
            <person name="Sharpe A.G."/>
            <person name="Cannon S."/>
            <person name="Baek J."/>
            <person name="Rosen B.D."/>
            <person name="Tar'an B."/>
            <person name="Millan T."/>
            <person name="Zhang X."/>
            <person name="Ramsay L.D."/>
            <person name="Iwata A."/>
            <person name="Wang Y."/>
            <person name="Nelson W."/>
            <person name="Farmer A.D."/>
            <person name="Gaur P.M."/>
            <person name="Soderlund C."/>
            <person name="Penmetsa R.V."/>
            <person name="Xu C."/>
            <person name="Bharti A.K."/>
            <person name="He W."/>
            <person name="Winter P."/>
            <person name="Zhao S."/>
            <person name="Hane J.K."/>
            <person name="Carrasquilla-Garcia N."/>
            <person name="Condie J.A."/>
            <person name="Upadhyaya H.D."/>
            <person name="Luo M.C."/>
            <person name="Thudi M."/>
            <person name="Gowda C.L."/>
            <person name="Singh N.P."/>
            <person name="Lichtenzveig J."/>
            <person name="Gali K.K."/>
            <person name="Rubio J."/>
            <person name="Nadarajan N."/>
            <person name="Dolezel J."/>
            <person name="Bansal K.C."/>
            <person name="Xu X."/>
            <person name="Edwards D."/>
            <person name="Zhang G."/>
            <person name="Kahl G."/>
            <person name="Gil J."/>
            <person name="Singh K.B."/>
            <person name="Datta S.K."/>
            <person name="Jackson S.A."/>
            <person name="Wang J."/>
            <person name="Cook D.R."/>
        </authorList>
    </citation>
    <scope>NUCLEOTIDE SEQUENCE [LARGE SCALE GENOMIC DNA]</scope>
    <source>
        <strain evidence="4">cv. CDC Frontier</strain>
    </source>
</reference>
<dbReference type="Gene3D" id="1.25.40.10">
    <property type="entry name" value="Tetratricopeptide repeat domain"/>
    <property type="match status" value="1"/>
</dbReference>
<evidence type="ECO:0000313" key="5">
    <source>
        <dbReference type="RefSeq" id="XP_027189849.1"/>
    </source>
</evidence>
<evidence type="ECO:0000256" key="1">
    <source>
        <dbReference type="ARBA" id="ARBA00007626"/>
    </source>
</evidence>
<dbReference type="Pfam" id="PF13041">
    <property type="entry name" value="PPR_2"/>
    <property type="match status" value="1"/>
</dbReference>
<accession>A0A3Q7X881</accession>
<dbReference type="AlphaFoldDB" id="A0A3Q7X881"/>
<keyword evidence="4" id="KW-1185">Reference proteome</keyword>
<reference evidence="5" key="2">
    <citation type="submission" date="2025-08" db="UniProtKB">
        <authorList>
            <consortium name="RefSeq"/>
        </authorList>
    </citation>
    <scope>IDENTIFICATION</scope>
    <source>
        <tissue evidence="5">Etiolated seedlings</tissue>
    </source>
</reference>
<dbReference type="NCBIfam" id="TIGR00756">
    <property type="entry name" value="PPR"/>
    <property type="match status" value="2"/>
</dbReference>
<sequence length="162" mass="18626">MTISRFRYVAAVFVFIPKFTPFQFPKHYFSTLNPQFDNVNHLDAASLFNRLLHKNPTPPPIEFGKILGSIVKAKHYSIAISLSQQMEIRGIHPDFVTCSLLMNCFCQLGHITFAFSVFSKILKRGYRPNTITLNTLVKGFCLKGEVHKALHFHDKLEKQEQL</sequence>
<evidence type="ECO:0000256" key="3">
    <source>
        <dbReference type="PROSITE-ProRule" id="PRU00708"/>
    </source>
</evidence>
<feature type="repeat" description="PPR" evidence="3">
    <location>
        <begin position="129"/>
        <end position="162"/>
    </location>
</feature>
<evidence type="ECO:0000256" key="2">
    <source>
        <dbReference type="ARBA" id="ARBA00022737"/>
    </source>
</evidence>
<comment type="similarity">
    <text evidence="1">Belongs to the PPR family. P subfamily.</text>
</comment>
<gene>
    <name evidence="5" type="primary">LOC113786327</name>
</gene>
<evidence type="ECO:0000313" key="4">
    <source>
        <dbReference type="Proteomes" id="UP000087171"/>
    </source>
</evidence>
<dbReference type="PROSITE" id="PS51375">
    <property type="entry name" value="PPR"/>
    <property type="match status" value="2"/>
</dbReference>
<name>A0A3Q7X881_CICAR</name>
<dbReference type="RefSeq" id="XP_027189849.1">
    <property type="nucleotide sequence ID" value="XM_027334048.1"/>
</dbReference>
<dbReference type="PANTHER" id="PTHR47941">
    <property type="entry name" value="PENTATRICOPEPTIDE REPEAT-CONTAINING PROTEIN 3, MITOCHONDRIAL"/>
    <property type="match status" value="1"/>
</dbReference>
<dbReference type="Proteomes" id="UP000087171">
    <property type="component" value="Chromosome Ca4"/>
</dbReference>
<keyword evidence="2" id="KW-0677">Repeat</keyword>
<proteinExistence type="inferred from homology"/>
<dbReference type="OrthoDB" id="1934535at2759"/>